<reference evidence="1 2" key="1">
    <citation type="submission" date="2020-09" db="EMBL/GenBank/DDBJ databases">
        <title>Mannheimia bovis sp.nov., isolated from a cow.</title>
        <authorList>
            <person name="Li F."/>
        </authorList>
    </citation>
    <scope>NUCLEOTIDE SEQUENCE [LARGE SCALE GENOMIC DNA]</scope>
    <source>
        <strain evidence="1 2">ZY190616</strain>
    </source>
</reference>
<keyword evidence="2" id="KW-1185">Reference proteome</keyword>
<evidence type="ECO:0000313" key="2">
    <source>
        <dbReference type="Proteomes" id="UP000576260"/>
    </source>
</evidence>
<gene>
    <name evidence="1" type="ORF">ICJ55_00685</name>
</gene>
<organism evidence="1 2">
    <name type="scientific">Mannheimia bovis</name>
    <dbReference type="NCBI Taxonomy" id="2770636"/>
    <lineage>
        <taxon>Bacteria</taxon>
        <taxon>Pseudomonadati</taxon>
        <taxon>Pseudomonadota</taxon>
        <taxon>Gammaproteobacteria</taxon>
        <taxon>Pasteurellales</taxon>
        <taxon>Pasteurellaceae</taxon>
        <taxon>Mannheimia</taxon>
    </lineage>
</organism>
<sequence length="82" mass="9698">MRLAIRHYLETNKGKKTPIFTFLSLYSDNEPYPLHELLIMLGKRIEALEVRYKAMPVENDLITLSILRKQLAQLRKVAERKE</sequence>
<accession>A0A7H1C5C2</accession>
<dbReference type="EMBL" id="CP061280">
    <property type="protein sequence ID" value="QNS16177.1"/>
    <property type="molecule type" value="Genomic_DNA"/>
</dbReference>
<dbReference type="Proteomes" id="UP000576260">
    <property type="component" value="Chromosome"/>
</dbReference>
<protein>
    <submittedName>
        <fullName evidence="1">Uncharacterized protein</fullName>
    </submittedName>
</protein>
<dbReference type="KEGG" id="mbos:ICJ55_00685"/>
<evidence type="ECO:0000313" key="1">
    <source>
        <dbReference type="EMBL" id="QNS16177.1"/>
    </source>
</evidence>
<dbReference type="AlphaFoldDB" id="A0A7H1C5C2"/>
<name>A0A7H1C5C2_9PAST</name>
<proteinExistence type="predicted"/>